<evidence type="ECO:0000313" key="2">
    <source>
        <dbReference type="EMBL" id="TDL89070.1"/>
    </source>
</evidence>
<protein>
    <recommendedName>
        <fullName evidence="4">Peptidoglycan-binding protein</fullName>
    </recommendedName>
</protein>
<comment type="caution">
    <text evidence="2">The sequence shown here is derived from an EMBL/GenBank/DDBJ whole genome shotgun (WGS) entry which is preliminary data.</text>
</comment>
<dbReference type="SUPFAM" id="SSF47090">
    <property type="entry name" value="PGBD-like"/>
    <property type="match status" value="1"/>
</dbReference>
<dbReference type="Proteomes" id="UP000294562">
    <property type="component" value="Unassembled WGS sequence"/>
</dbReference>
<proteinExistence type="predicted"/>
<gene>
    <name evidence="2" type="ORF">E2L05_08180</name>
</gene>
<accession>A0A4R6AXQ6</accession>
<reference evidence="2 3" key="1">
    <citation type="submission" date="2019-03" db="EMBL/GenBank/DDBJ databases">
        <title>Rhodobacteraceae bacterium SM1902, a new member of the family Rhodobacteraceae isolated from Yantai.</title>
        <authorList>
            <person name="Sun Y."/>
        </authorList>
    </citation>
    <scope>NUCLEOTIDE SEQUENCE [LARGE SCALE GENOMIC DNA]</scope>
    <source>
        <strain evidence="2 3">SM1902</strain>
    </source>
</reference>
<dbReference type="RefSeq" id="WP_133342433.1">
    <property type="nucleotide sequence ID" value="NZ_SMZO01000014.1"/>
</dbReference>
<dbReference type="OrthoDB" id="6507154at2"/>
<dbReference type="AlphaFoldDB" id="A0A4R6AXQ6"/>
<keyword evidence="3" id="KW-1185">Reference proteome</keyword>
<organism evidence="2 3">
    <name type="scientific">Meridianimarinicoccus aquatilis</name>
    <dbReference type="NCBI Taxonomy" id="2552766"/>
    <lineage>
        <taxon>Bacteria</taxon>
        <taxon>Pseudomonadati</taxon>
        <taxon>Pseudomonadota</taxon>
        <taxon>Alphaproteobacteria</taxon>
        <taxon>Rhodobacterales</taxon>
        <taxon>Paracoccaceae</taxon>
        <taxon>Meridianimarinicoccus</taxon>
    </lineage>
</organism>
<feature type="signal peptide" evidence="1">
    <location>
        <begin position="1"/>
        <end position="28"/>
    </location>
</feature>
<keyword evidence="1" id="KW-0732">Signal</keyword>
<evidence type="ECO:0008006" key="4">
    <source>
        <dbReference type="Google" id="ProtNLM"/>
    </source>
</evidence>
<name>A0A4R6AXQ6_9RHOB</name>
<sequence>MRRRQTAMWKAISALTLLLSMLAQSASAQEMPYVVEGPGRASCAAFTEWEPEGLQRQLSAAWLTGYLTAHNRFMPDIFDLTAWQSPGLLLGLLEQYCAAHPEEIVERGAQELIAYLLPRALTDEADLVTLQNDGSVVFVYRPVLAQVRAALAAAGYAPGSGETGLSDALAAYQMAEQLEQTGLPDQPTLSRLLQ</sequence>
<feature type="chain" id="PRO_5020738041" description="Peptidoglycan-binding protein" evidence="1">
    <location>
        <begin position="29"/>
        <end position="194"/>
    </location>
</feature>
<dbReference type="InterPro" id="IPR036365">
    <property type="entry name" value="PGBD-like_sf"/>
</dbReference>
<dbReference type="EMBL" id="SMZO01000014">
    <property type="protein sequence ID" value="TDL89070.1"/>
    <property type="molecule type" value="Genomic_DNA"/>
</dbReference>
<evidence type="ECO:0000313" key="3">
    <source>
        <dbReference type="Proteomes" id="UP000294562"/>
    </source>
</evidence>
<evidence type="ECO:0000256" key="1">
    <source>
        <dbReference type="SAM" id="SignalP"/>
    </source>
</evidence>